<dbReference type="AlphaFoldDB" id="A0A7L7L5G9"/>
<evidence type="ECO:0000313" key="2">
    <source>
        <dbReference type="EMBL" id="QMU28052.1"/>
    </source>
</evidence>
<feature type="signal peptide" evidence="1">
    <location>
        <begin position="1"/>
        <end position="20"/>
    </location>
</feature>
<dbReference type="Gene3D" id="2.40.128.490">
    <property type="entry name" value="Uncharacterised protein PF14869, DUF4488"/>
    <property type="match status" value="1"/>
</dbReference>
<dbReference type="KEGG" id="add:HUW48_08330"/>
<dbReference type="Proteomes" id="UP000514509">
    <property type="component" value="Chromosome"/>
</dbReference>
<name>A0A7L7L5G9_9BACT</name>
<sequence>MKTKLYFLVIFLICAWQSFAQNPLVGTWQMQTDTDTLRSIKIITPTHWMLYTESVKEDSSKFIRSSGGTYTLNGDKYVENIQVGSWEDYGKVKTDFTYKVSGDKFYQKGTLILGDGTRIPIDEVWQKVKSEKSFAANPSIGTWNQLSSSYTMADGTKDSHTNATATRFQVITPTHWIRISHRDKKFENAMMGTYTMQGNKMYPKFEYASFPINKIDKAEIIQRVENNKLYWEGTIKDATGKTISTFSDVFEKVTGKTNKAVATK</sequence>
<dbReference type="EMBL" id="CP055153">
    <property type="protein sequence ID" value="QMU28052.1"/>
    <property type="molecule type" value="Genomic_DNA"/>
</dbReference>
<keyword evidence="3" id="KW-1185">Reference proteome</keyword>
<keyword evidence="1" id="KW-0732">Signal</keyword>
<evidence type="ECO:0000256" key="1">
    <source>
        <dbReference type="SAM" id="SignalP"/>
    </source>
</evidence>
<protein>
    <recommendedName>
        <fullName evidence="4">Lipocalin family protein</fullName>
    </recommendedName>
</protein>
<evidence type="ECO:0008006" key="4">
    <source>
        <dbReference type="Google" id="ProtNLM"/>
    </source>
</evidence>
<accession>A0A7L7L5G9</accession>
<dbReference type="RefSeq" id="WP_182415242.1">
    <property type="nucleotide sequence ID" value="NZ_CP055153.1"/>
</dbReference>
<proteinExistence type="predicted"/>
<feature type="chain" id="PRO_5029568045" description="Lipocalin family protein" evidence="1">
    <location>
        <begin position="21"/>
        <end position="264"/>
    </location>
</feature>
<evidence type="ECO:0000313" key="3">
    <source>
        <dbReference type="Proteomes" id="UP000514509"/>
    </source>
</evidence>
<reference evidence="2 3" key="1">
    <citation type="submission" date="2020-06" db="EMBL/GenBank/DDBJ databases">
        <authorList>
            <person name="Hwang Y.J."/>
        </authorList>
    </citation>
    <scope>NUCLEOTIDE SEQUENCE [LARGE SCALE GENOMIC DNA]</scope>
    <source>
        <strain evidence="2 3">KUDC8001</strain>
    </source>
</reference>
<gene>
    <name evidence="2" type="ORF">HUW48_08330</name>
</gene>
<organism evidence="2 3">
    <name type="scientific">Adhaeribacter radiodurans</name>
    <dbReference type="NCBI Taxonomy" id="2745197"/>
    <lineage>
        <taxon>Bacteria</taxon>
        <taxon>Pseudomonadati</taxon>
        <taxon>Bacteroidota</taxon>
        <taxon>Cytophagia</taxon>
        <taxon>Cytophagales</taxon>
        <taxon>Hymenobacteraceae</taxon>
        <taxon>Adhaeribacter</taxon>
    </lineage>
</organism>
<reference evidence="2 3" key="2">
    <citation type="submission" date="2020-08" db="EMBL/GenBank/DDBJ databases">
        <title>Adhaeribacter dokdonensis sp. nov., isolated from the rhizosphere of Elymus tsukushiensis, a plant native to the Dokdo Islands, Republic of Korea.</title>
        <authorList>
            <person name="Ghim S.Y."/>
        </authorList>
    </citation>
    <scope>NUCLEOTIDE SEQUENCE [LARGE SCALE GENOMIC DNA]</scope>
    <source>
        <strain evidence="2 3">KUDC8001</strain>
    </source>
</reference>